<dbReference type="GeneID" id="139355059"/>
<keyword evidence="1" id="KW-1185">Reference proteome</keyword>
<gene>
    <name evidence="2" type="primary">LOC139355059</name>
</gene>
<reference evidence="2" key="1">
    <citation type="submission" date="2025-08" db="UniProtKB">
        <authorList>
            <consortium name="RefSeq"/>
        </authorList>
    </citation>
    <scope>IDENTIFICATION</scope>
</reference>
<accession>A0ABM4TZU7</accession>
<dbReference type="Proteomes" id="UP001652628">
    <property type="component" value="Unplaced"/>
</dbReference>
<protein>
    <submittedName>
        <fullName evidence="2">Uncharacterized protein</fullName>
    </submittedName>
</protein>
<sequence length="449" mass="50625">MQSVNQESGVHVLLQTSEAHAIVVRTVPAQQGRDSDVAGSERIPYGASPYLRSHRRRTAVRLESISAKNIRPHCSASKKKFLHKGRPDLQINTTAYGLPQLAGNLPPCPIPQQFLRDLPELPLADPKFYETAQIDILVGADVLPSILLSGTRLTGWLSPRSRNHFRVHPNDFSTQISHTVVTFLDRLLTKFWEVEYLPVKKTKTSDLTCEENFLRTTTRDDSGRSSALSQFLRTEQRLKRDIQVKIKYDSVVQEYLDLHHMKEVRPTHNSAFYLLPSASCRAQAGKYNHQAAYPEVVIFPIRLQCRYRVNVSTDMDGNFWSQLRAIPGDSSPAPDVQLSHPKASDDVFSGADSAEDAQLILRELQSALDSAGIPLRKWTSNHKEILADIQSDHLLTTDFLEINTESTAETLGERWKATFDEISFVPQIWQLKSPPRNAKSFPKLPSCLI</sequence>
<dbReference type="RefSeq" id="XP_070855470.1">
    <property type="nucleotide sequence ID" value="XM_070999369.1"/>
</dbReference>
<proteinExistence type="predicted"/>
<evidence type="ECO:0000313" key="2">
    <source>
        <dbReference type="RefSeq" id="XP_070855470.1"/>
    </source>
</evidence>
<name>A0ABM4TZU7_DROSZ</name>
<organism evidence="1 2">
    <name type="scientific">Drosophila suzukii</name>
    <name type="common">Spotted-wing drosophila fruit fly</name>
    <dbReference type="NCBI Taxonomy" id="28584"/>
    <lineage>
        <taxon>Eukaryota</taxon>
        <taxon>Metazoa</taxon>
        <taxon>Ecdysozoa</taxon>
        <taxon>Arthropoda</taxon>
        <taxon>Hexapoda</taxon>
        <taxon>Insecta</taxon>
        <taxon>Pterygota</taxon>
        <taxon>Neoptera</taxon>
        <taxon>Endopterygota</taxon>
        <taxon>Diptera</taxon>
        <taxon>Brachycera</taxon>
        <taxon>Muscomorpha</taxon>
        <taxon>Ephydroidea</taxon>
        <taxon>Drosophilidae</taxon>
        <taxon>Drosophila</taxon>
        <taxon>Sophophora</taxon>
    </lineage>
</organism>
<evidence type="ECO:0000313" key="1">
    <source>
        <dbReference type="Proteomes" id="UP001652628"/>
    </source>
</evidence>